<dbReference type="EMBL" id="GBRD01009980">
    <property type="protein sequence ID" value="JAG55844.1"/>
    <property type="molecule type" value="Transcribed_RNA"/>
</dbReference>
<reference evidence="2" key="1">
    <citation type="submission" date="2014-09" db="EMBL/GenBank/DDBJ databases">
        <authorList>
            <person name="Magalhaes I.L.F."/>
            <person name="Oliveira U."/>
            <person name="Santos F.R."/>
            <person name="Vidigal T.H.D.A."/>
            <person name="Brescovit A.D."/>
            <person name="Santos A.J."/>
        </authorList>
    </citation>
    <scope>NUCLEOTIDE SEQUENCE</scope>
</reference>
<dbReference type="Gene3D" id="3.40.630.30">
    <property type="match status" value="2"/>
</dbReference>
<proteinExistence type="predicted"/>
<feature type="region of interest" description="Disordered" evidence="1">
    <location>
        <begin position="172"/>
        <end position="286"/>
    </location>
</feature>
<evidence type="ECO:0000256" key="1">
    <source>
        <dbReference type="SAM" id="MobiDB-lite"/>
    </source>
</evidence>
<name>A0A0K8TFY2_LYGHE</name>
<accession>A0A0K8TFY2</accession>
<protein>
    <submittedName>
        <fullName evidence="2">Uncharacterized protein</fullName>
    </submittedName>
</protein>
<organism evidence="2">
    <name type="scientific">Lygus hesperus</name>
    <name type="common">Western plant bug</name>
    <dbReference type="NCBI Taxonomy" id="30085"/>
    <lineage>
        <taxon>Eukaryota</taxon>
        <taxon>Metazoa</taxon>
        <taxon>Ecdysozoa</taxon>
        <taxon>Arthropoda</taxon>
        <taxon>Hexapoda</taxon>
        <taxon>Insecta</taxon>
        <taxon>Pterygota</taxon>
        <taxon>Neoptera</taxon>
        <taxon>Paraneoptera</taxon>
        <taxon>Hemiptera</taxon>
        <taxon>Heteroptera</taxon>
        <taxon>Panheteroptera</taxon>
        <taxon>Cimicomorpha</taxon>
        <taxon>Miridae</taxon>
        <taxon>Mirini</taxon>
        <taxon>Lygus</taxon>
    </lineage>
</organism>
<feature type="compositionally biased region" description="Basic residues" evidence="1">
    <location>
        <begin position="180"/>
        <end position="200"/>
    </location>
</feature>
<evidence type="ECO:0000313" key="2">
    <source>
        <dbReference type="EMBL" id="JAG64035.1"/>
    </source>
</evidence>
<dbReference type="AlphaFoldDB" id="A0A0K8TFY2"/>
<dbReference type="EMBL" id="GBRD01001787">
    <property type="protein sequence ID" value="JAG64034.1"/>
    <property type="molecule type" value="Transcribed_RNA"/>
</dbReference>
<dbReference type="EMBL" id="GBRD01001786">
    <property type="protein sequence ID" value="JAG64035.1"/>
    <property type="molecule type" value="Transcribed_RNA"/>
</dbReference>
<sequence length="458" mass="51501">MENFVEMEGRWQSLGSFEGPAYPETSVARVAMTPEETAEQIMVDAKNKYLLESHSPPIVWTRHQQGFRIEDMSSKQYLDVSNIIMKYMPSDPLLKTITSPEAVDLYLSTLMSWYPKTHSLVALKEGSKELIGVLIGRLVVEDNWFKLLSEIEFVKAKDKYAYLKQSFTKDATDVPTKAPKAGKQRMSMKRGSKVSSKRQSRASGSRKSMGSKSGGQRKSMGAKGGGQRKSMGAKGGQRKSMGAKSGGQRKSMGGKRKSMGGRSGSQKRSVSGKARPAERKLKGDTKVPRPVDIIPVEVIPVVQAEIFDDDRVSFSNEEVQYMQTFKRKLAERFKIWMLLTQKMYYRVYLVVVSPTYERLDVERALFESLRNMCYAFNITAIAGVLTKYSAQNAFYNAGALIVYEVLYKNYPEFEPSDPKSYDRSAAVMFLELPALPILTNTEPTPAAPEIKPKRTRDK</sequence>
<feature type="compositionally biased region" description="Basic and acidic residues" evidence="1">
    <location>
        <begin position="275"/>
        <end position="286"/>
    </location>
</feature>
<feature type="compositionally biased region" description="Low complexity" evidence="1">
    <location>
        <begin position="201"/>
        <end position="221"/>
    </location>
</feature>